<gene>
    <name evidence="2" type="ORF">ACFPYN_13185</name>
</gene>
<dbReference type="RefSeq" id="WP_377734795.1">
    <property type="nucleotide sequence ID" value="NZ_JBHSRI010000022.1"/>
</dbReference>
<keyword evidence="3" id="KW-1185">Reference proteome</keyword>
<dbReference type="EMBL" id="JBHSRI010000022">
    <property type="protein sequence ID" value="MFC6040376.1"/>
    <property type="molecule type" value="Genomic_DNA"/>
</dbReference>
<sequence length="92" mass="10140">MGRDDNKTSSKNKNTLPQTPKNLKIPPGRIKEELASEFAEIGTKALKVLNKSTHQNIAPDNIKGELASEFAEIGTRSLKGKNTSLQYTTKKE</sequence>
<evidence type="ECO:0000313" key="2">
    <source>
        <dbReference type="EMBL" id="MFC6040376.1"/>
    </source>
</evidence>
<dbReference type="InterPro" id="IPR025435">
    <property type="entry name" value="YfhD-like"/>
</dbReference>
<accession>A0ABW1LA81</accession>
<evidence type="ECO:0000256" key="1">
    <source>
        <dbReference type="SAM" id="MobiDB-lite"/>
    </source>
</evidence>
<dbReference type="Pfam" id="PF14151">
    <property type="entry name" value="YfhD"/>
    <property type="match status" value="1"/>
</dbReference>
<reference evidence="3" key="1">
    <citation type="journal article" date="2019" name="Int. J. Syst. Evol. Microbiol.">
        <title>The Global Catalogue of Microorganisms (GCM) 10K type strain sequencing project: providing services to taxonomists for standard genome sequencing and annotation.</title>
        <authorList>
            <consortium name="The Broad Institute Genomics Platform"/>
            <consortium name="The Broad Institute Genome Sequencing Center for Infectious Disease"/>
            <person name="Wu L."/>
            <person name="Ma J."/>
        </authorList>
    </citation>
    <scope>NUCLEOTIDE SEQUENCE [LARGE SCALE GENOMIC DNA]</scope>
    <source>
        <strain evidence="3">CCUG 54527</strain>
    </source>
</reference>
<name>A0ABW1LA81_9BACL</name>
<evidence type="ECO:0000313" key="3">
    <source>
        <dbReference type="Proteomes" id="UP001596170"/>
    </source>
</evidence>
<dbReference type="Proteomes" id="UP001596170">
    <property type="component" value="Unassembled WGS sequence"/>
</dbReference>
<proteinExistence type="predicted"/>
<comment type="caution">
    <text evidence="2">The sequence shown here is derived from an EMBL/GenBank/DDBJ whole genome shotgun (WGS) entry which is preliminary data.</text>
</comment>
<feature type="compositionally biased region" description="Polar residues" evidence="1">
    <location>
        <begin position="9"/>
        <end position="21"/>
    </location>
</feature>
<organism evidence="2 3">
    <name type="scientific">Paenisporosarcina macmurdoensis</name>
    <dbReference type="NCBI Taxonomy" id="212659"/>
    <lineage>
        <taxon>Bacteria</taxon>
        <taxon>Bacillati</taxon>
        <taxon>Bacillota</taxon>
        <taxon>Bacilli</taxon>
        <taxon>Bacillales</taxon>
        <taxon>Caryophanaceae</taxon>
        <taxon>Paenisporosarcina</taxon>
    </lineage>
</organism>
<feature type="region of interest" description="Disordered" evidence="1">
    <location>
        <begin position="1"/>
        <end position="26"/>
    </location>
</feature>
<protein>
    <submittedName>
        <fullName evidence="2">YfhD family protein</fullName>
    </submittedName>
</protein>